<dbReference type="InterPro" id="IPR045851">
    <property type="entry name" value="AMP-bd_C_sf"/>
</dbReference>
<accession>A0A1Y5U0R8</accession>
<dbReference type="Gene3D" id="3.30.300.30">
    <property type="match status" value="1"/>
</dbReference>
<protein>
    <submittedName>
        <fullName evidence="5">Long-chain-fatty-acid--AMP ligase FadD29</fullName>
        <ecNumber evidence="5">6.2.1.-</ecNumber>
    </submittedName>
</protein>
<dbReference type="PANTHER" id="PTHR22754">
    <property type="entry name" value="DISCO-INTERACTING PROTEIN 2 DIP2 -RELATED"/>
    <property type="match status" value="1"/>
</dbReference>
<dbReference type="EMBL" id="FWFR01000004">
    <property type="protein sequence ID" value="SLN76175.1"/>
    <property type="molecule type" value="Genomic_DNA"/>
</dbReference>
<dbReference type="GO" id="GO:0005886">
    <property type="term" value="C:plasma membrane"/>
    <property type="evidence" value="ECO:0007669"/>
    <property type="project" value="TreeGrafter"/>
</dbReference>
<dbReference type="InterPro" id="IPR042099">
    <property type="entry name" value="ANL_N_sf"/>
</dbReference>
<evidence type="ECO:0000256" key="1">
    <source>
        <dbReference type="ARBA" id="ARBA00006432"/>
    </source>
</evidence>
<organism evidence="5 6">
    <name type="scientific">Oceanibacterium hippocampi</name>
    <dbReference type="NCBI Taxonomy" id="745714"/>
    <lineage>
        <taxon>Bacteria</taxon>
        <taxon>Pseudomonadati</taxon>
        <taxon>Pseudomonadota</taxon>
        <taxon>Alphaproteobacteria</taxon>
        <taxon>Sneathiellales</taxon>
        <taxon>Sneathiellaceae</taxon>
        <taxon>Oceanibacterium</taxon>
    </lineage>
</organism>
<dbReference type="GO" id="GO:0016874">
    <property type="term" value="F:ligase activity"/>
    <property type="evidence" value="ECO:0007669"/>
    <property type="project" value="UniProtKB-KW"/>
</dbReference>
<dbReference type="PANTHER" id="PTHR22754:SF32">
    <property type="entry name" value="DISCO-INTERACTING PROTEIN 2"/>
    <property type="match status" value="1"/>
</dbReference>
<dbReference type="EC" id="6.2.1.-" evidence="5"/>
<keyword evidence="6" id="KW-1185">Reference proteome</keyword>
<comment type="similarity">
    <text evidence="1">Belongs to the ATP-dependent AMP-binding enzyme family.</text>
</comment>
<dbReference type="InParanoid" id="A0A1Y5U0R8"/>
<dbReference type="NCBIfam" id="NF006624">
    <property type="entry name" value="PRK09192.1"/>
    <property type="match status" value="1"/>
</dbReference>
<reference evidence="5 6" key="1">
    <citation type="submission" date="2017-03" db="EMBL/GenBank/DDBJ databases">
        <authorList>
            <person name="Afonso C.L."/>
            <person name="Miller P.J."/>
            <person name="Scott M.A."/>
            <person name="Spackman E."/>
            <person name="Goraichik I."/>
            <person name="Dimitrov K.M."/>
            <person name="Suarez D.L."/>
            <person name="Swayne D.E."/>
        </authorList>
    </citation>
    <scope>NUCLEOTIDE SEQUENCE [LARGE SCALE GENOMIC DNA]</scope>
    <source>
        <strain evidence="5 6">CECT 7691</strain>
    </source>
</reference>
<evidence type="ECO:0000259" key="4">
    <source>
        <dbReference type="Pfam" id="PF00501"/>
    </source>
</evidence>
<sequence>MIVNNTYPEAVKMKPTPTKNSSLAYRTVGCASVAEGLDYAAQGETGCNFYGNRGVLAHVVPYAEIRRRALAVAAHLAGLGLPRGSRIAIVAETDPYFLVFFYACQYAGLVPVPMPISINFGGRDSYVGRLRGMLRVSEARLAIGSEDLIASLREAAFGVEHCIVGTPDEIMALPEAGAPLQPLGADEECYIQFSSGSTRDPKGVVVTQRALIANATGIVRDGVELTADDRCVSWLPLYHDMGLVGCCLSPMLCQTTVDFIPTTVFARRPFLWLQILSDNRGTISFSPTFGYELCLRRANNRGMNGFDLSSWRVAGIGAEMIRPEVLRQFATHFGGFGFDGRAFLPSYGLAESTLAVSFAPLGEGVRVDRVDRQHQARHGVALPPKMNGHSRPEDVRSFAICGRVLPGHQLEVRDDQDRRVGDRVIGRICIAGPSLMAGYLRNTEASGATLQADGWLDTGDLGYLIDGELVVTGRRKDLIVHNGRNIWPQDLEWAVESLDVVRAGDVAAFSVDDGEQESVIVVVECGLMDTAARDCLRREVAGLVQSAAGIECEVILVPRSTLTFTSSGKLSRAAVKADYLAGAFDAGPSTPPRRLTPVETGAEVSVGSD</sequence>
<dbReference type="SUPFAM" id="SSF56801">
    <property type="entry name" value="Acetyl-CoA synthetase-like"/>
    <property type="match status" value="1"/>
</dbReference>
<dbReference type="Gene3D" id="3.40.50.12780">
    <property type="entry name" value="N-terminal domain of ligase-like"/>
    <property type="match status" value="1"/>
</dbReference>
<gene>
    <name evidence="5" type="ORF">OCH7691_04057</name>
</gene>
<evidence type="ECO:0000256" key="3">
    <source>
        <dbReference type="SAM" id="MobiDB-lite"/>
    </source>
</evidence>
<dbReference type="InterPro" id="IPR000873">
    <property type="entry name" value="AMP-dep_synth/lig_dom"/>
</dbReference>
<dbReference type="CDD" id="cd05931">
    <property type="entry name" value="FAAL"/>
    <property type="match status" value="1"/>
</dbReference>
<evidence type="ECO:0000313" key="6">
    <source>
        <dbReference type="Proteomes" id="UP000193200"/>
    </source>
</evidence>
<feature type="region of interest" description="Disordered" evidence="3">
    <location>
        <begin position="588"/>
        <end position="609"/>
    </location>
</feature>
<dbReference type="AlphaFoldDB" id="A0A1Y5U0R8"/>
<dbReference type="GO" id="GO:0006633">
    <property type="term" value="P:fatty acid biosynthetic process"/>
    <property type="evidence" value="ECO:0007669"/>
    <property type="project" value="TreeGrafter"/>
</dbReference>
<evidence type="ECO:0000313" key="5">
    <source>
        <dbReference type="EMBL" id="SLN76175.1"/>
    </source>
</evidence>
<keyword evidence="2 5" id="KW-0436">Ligase</keyword>
<feature type="domain" description="AMP-dependent synthetase/ligase" evidence="4">
    <location>
        <begin position="62"/>
        <end position="440"/>
    </location>
</feature>
<evidence type="ECO:0000256" key="2">
    <source>
        <dbReference type="ARBA" id="ARBA00022598"/>
    </source>
</evidence>
<dbReference type="Proteomes" id="UP000193200">
    <property type="component" value="Unassembled WGS sequence"/>
</dbReference>
<dbReference type="Pfam" id="PF00501">
    <property type="entry name" value="AMP-binding"/>
    <property type="match status" value="1"/>
</dbReference>
<dbReference type="InterPro" id="IPR040097">
    <property type="entry name" value="FAAL/FAAC"/>
</dbReference>
<proteinExistence type="inferred from homology"/>
<dbReference type="GO" id="GO:0070566">
    <property type="term" value="F:adenylyltransferase activity"/>
    <property type="evidence" value="ECO:0007669"/>
    <property type="project" value="TreeGrafter"/>
</dbReference>
<name>A0A1Y5U0R8_9PROT</name>